<dbReference type="Gene3D" id="1.10.10.2520">
    <property type="entry name" value="Cell wall hydrolase SleB, domain 1"/>
    <property type="match status" value="1"/>
</dbReference>
<keyword evidence="2" id="KW-0732">Signal</keyword>
<gene>
    <name evidence="4" type="ORF">CUS_4894</name>
</gene>
<evidence type="ECO:0000313" key="4">
    <source>
        <dbReference type="EMBL" id="EGC02114.1"/>
    </source>
</evidence>
<feature type="compositionally biased region" description="Basic and acidic residues" evidence="1">
    <location>
        <begin position="91"/>
        <end position="112"/>
    </location>
</feature>
<dbReference type="EMBL" id="ADKM02000111">
    <property type="protein sequence ID" value="EGC02114.1"/>
    <property type="molecule type" value="Genomic_DNA"/>
</dbReference>
<dbReference type="InterPro" id="IPR011105">
    <property type="entry name" value="Cell_wall_hydrolase_SleB"/>
</dbReference>
<evidence type="ECO:0000313" key="5">
    <source>
        <dbReference type="Proteomes" id="UP000004259"/>
    </source>
</evidence>
<dbReference type="eggNOG" id="COG3773">
    <property type="taxonomic scope" value="Bacteria"/>
</dbReference>
<dbReference type="InterPro" id="IPR042047">
    <property type="entry name" value="SleB_dom1"/>
</dbReference>
<dbReference type="RefSeq" id="WP_002851580.1">
    <property type="nucleotide sequence ID" value="NZ_ADKM02000111.1"/>
</dbReference>
<sequence length="322" mass="35767">MTKIKIAAVVMCMIATGAFAGFTYKTANHSKDNVERVAVRTVSEDDITDEVVTDEETTDDEVTAEEEITTEEETVVIELKEPVVTTAVKSAKAEKKTETEKAKETSAAKSEKTDDEVFNTLKKEMAAAPAVTTAPVVTEVPEIIPETEAPVVEEVPVIEEVPSEPVYEEPVQTEETQPAEEPVVTEAPAEETQSAESEEEPVEEVSGGRKVQVTDEEYIWLCNVVGHEYGSDWIPIEEKAKVVEAVMNRVNDPRFPNTIWGVLTQPYQFSGLEWTLYLGTFSYQVTDSVKAAVDLYLEHPEQFNHGYNSFWGDGSMNHFYAI</sequence>
<dbReference type="AlphaFoldDB" id="E9SF31"/>
<organism evidence="4 5">
    <name type="scientific">Ruminococcus albus 8</name>
    <dbReference type="NCBI Taxonomy" id="246199"/>
    <lineage>
        <taxon>Bacteria</taxon>
        <taxon>Bacillati</taxon>
        <taxon>Bacillota</taxon>
        <taxon>Clostridia</taxon>
        <taxon>Eubacteriales</taxon>
        <taxon>Oscillospiraceae</taxon>
        <taxon>Ruminococcus</taxon>
    </lineage>
</organism>
<dbReference type="STRING" id="246199.CUS_4894"/>
<keyword evidence="5" id="KW-1185">Reference proteome</keyword>
<feature type="domain" description="Cell wall hydrolase SleB" evidence="3">
    <location>
        <begin position="237"/>
        <end position="303"/>
    </location>
</feature>
<dbReference type="GO" id="GO:0016787">
    <property type="term" value="F:hydrolase activity"/>
    <property type="evidence" value="ECO:0007669"/>
    <property type="project" value="InterPro"/>
</dbReference>
<dbReference type="OrthoDB" id="9785345at2"/>
<reference evidence="4 5" key="1">
    <citation type="submission" date="2011-02" db="EMBL/GenBank/DDBJ databases">
        <authorList>
            <person name="Nelson K.E."/>
            <person name="Sutton G."/>
            <person name="Torralba M."/>
            <person name="Durkin S."/>
            <person name="Harkins D."/>
            <person name="Montgomery R."/>
            <person name="Ziemer C."/>
            <person name="Klaassens E."/>
            <person name="Ocuiv P."/>
            <person name="Morrison M."/>
        </authorList>
    </citation>
    <scope>NUCLEOTIDE SEQUENCE [LARGE SCALE GENOMIC DNA]</scope>
    <source>
        <strain evidence="4 5">8</strain>
    </source>
</reference>
<feature type="chain" id="PRO_5003247123" description="Cell wall hydrolase SleB domain-containing protein" evidence="2">
    <location>
        <begin position="21"/>
        <end position="322"/>
    </location>
</feature>
<name>E9SF31_RUMAL</name>
<proteinExistence type="predicted"/>
<feature type="signal peptide" evidence="2">
    <location>
        <begin position="1"/>
        <end position="20"/>
    </location>
</feature>
<evidence type="ECO:0000256" key="1">
    <source>
        <dbReference type="SAM" id="MobiDB-lite"/>
    </source>
</evidence>
<protein>
    <recommendedName>
        <fullName evidence="3">Cell wall hydrolase SleB domain-containing protein</fullName>
    </recommendedName>
</protein>
<evidence type="ECO:0000256" key="2">
    <source>
        <dbReference type="SAM" id="SignalP"/>
    </source>
</evidence>
<feature type="region of interest" description="Disordered" evidence="1">
    <location>
        <begin position="164"/>
        <end position="209"/>
    </location>
</feature>
<feature type="region of interest" description="Disordered" evidence="1">
    <location>
        <begin position="90"/>
        <end position="113"/>
    </location>
</feature>
<dbReference type="Proteomes" id="UP000004259">
    <property type="component" value="Unassembled WGS sequence"/>
</dbReference>
<comment type="caution">
    <text evidence="4">The sequence shown here is derived from an EMBL/GenBank/DDBJ whole genome shotgun (WGS) entry which is preliminary data.</text>
</comment>
<accession>E9SF31</accession>
<evidence type="ECO:0000259" key="3">
    <source>
        <dbReference type="Pfam" id="PF07486"/>
    </source>
</evidence>
<dbReference type="Pfam" id="PF07486">
    <property type="entry name" value="Hydrolase_2"/>
    <property type="match status" value="1"/>
</dbReference>
<feature type="compositionally biased region" description="Low complexity" evidence="1">
    <location>
        <begin position="179"/>
        <end position="195"/>
    </location>
</feature>